<dbReference type="Proteomes" id="UP000748025">
    <property type="component" value="Unassembled WGS sequence"/>
</dbReference>
<comment type="caution">
    <text evidence="1">The sequence shown here is derived from an EMBL/GenBank/DDBJ whole genome shotgun (WGS) entry which is preliminary data.</text>
</comment>
<accession>A0A9P7SXH9</accession>
<keyword evidence="2" id="KW-1185">Reference proteome</keyword>
<dbReference type="AlphaFoldDB" id="A0A9P7SXH9"/>
<proteinExistence type="predicted"/>
<evidence type="ECO:0000313" key="1">
    <source>
        <dbReference type="EMBL" id="KAG6011682.1"/>
    </source>
</evidence>
<sequence>MNNRFGVSSLRVKRVQFTGFGADILGSVDVLQSIHQCQSNSKCPSIFSAMTGFCARATHKHSPFHNDRTRPEKLFEDAELGVRLAATFDRRNMLCCVHEDDNKIRLKVRVGFHRRLTHCRKSSSNRIRERKLRSGPNIEYRG</sequence>
<gene>
    <name evidence="1" type="ORF">E4U43_008182</name>
</gene>
<dbReference type="EMBL" id="SRPW01000844">
    <property type="protein sequence ID" value="KAG6011682.1"/>
    <property type="molecule type" value="Genomic_DNA"/>
</dbReference>
<organism evidence="1 2">
    <name type="scientific">Claviceps pusilla</name>
    <dbReference type="NCBI Taxonomy" id="123648"/>
    <lineage>
        <taxon>Eukaryota</taxon>
        <taxon>Fungi</taxon>
        <taxon>Dikarya</taxon>
        <taxon>Ascomycota</taxon>
        <taxon>Pezizomycotina</taxon>
        <taxon>Sordariomycetes</taxon>
        <taxon>Hypocreomycetidae</taxon>
        <taxon>Hypocreales</taxon>
        <taxon>Clavicipitaceae</taxon>
        <taxon>Claviceps</taxon>
    </lineage>
</organism>
<name>A0A9P7SXH9_9HYPO</name>
<reference evidence="1" key="1">
    <citation type="journal article" date="2020" name="bioRxiv">
        <title>Whole genome comparisons of ergot fungi reveals the divergence and evolution of species within the genus Claviceps are the result of varying mechanisms driving genome evolution and host range expansion.</title>
        <authorList>
            <person name="Wyka S.A."/>
            <person name="Mondo S.J."/>
            <person name="Liu M."/>
            <person name="Dettman J."/>
            <person name="Nalam V."/>
            <person name="Broders K.D."/>
        </authorList>
    </citation>
    <scope>NUCLEOTIDE SEQUENCE</scope>
    <source>
        <strain evidence="1">CCC 602</strain>
    </source>
</reference>
<protein>
    <submittedName>
        <fullName evidence="1">Uncharacterized protein</fullName>
    </submittedName>
</protein>
<evidence type="ECO:0000313" key="2">
    <source>
        <dbReference type="Proteomes" id="UP000748025"/>
    </source>
</evidence>